<name>A0A5D4P051_9BACI</name>
<gene>
    <name evidence="1" type="ORF">FZC78_02330</name>
</gene>
<evidence type="ECO:0000313" key="2">
    <source>
        <dbReference type="Proteomes" id="UP000322267"/>
    </source>
</evidence>
<dbReference type="RefSeq" id="WP_148938073.1">
    <property type="nucleotide sequence ID" value="NZ_VTEI01000001.1"/>
</dbReference>
<evidence type="ECO:0000313" key="1">
    <source>
        <dbReference type="EMBL" id="TYS19883.1"/>
    </source>
</evidence>
<reference evidence="1 2" key="1">
    <citation type="submission" date="2019-08" db="EMBL/GenBank/DDBJ databases">
        <title>Bacillus genomes from the desert of Cuatro Cienegas, Coahuila.</title>
        <authorList>
            <person name="Olmedo-Alvarez G."/>
        </authorList>
    </citation>
    <scope>NUCLEOTIDE SEQUENCE [LARGE SCALE GENOMIC DNA]</scope>
    <source>
        <strain evidence="1 2">CH34_1T</strain>
    </source>
</reference>
<accession>A0A5D4P051</accession>
<comment type="caution">
    <text evidence="1">The sequence shown here is derived from an EMBL/GenBank/DDBJ whole genome shotgun (WGS) entry which is preliminary data.</text>
</comment>
<dbReference type="EMBL" id="VTEI01000001">
    <property type="protein sequence ID" value="TYS19883.1"/>
    <property type="molecule type" value="Genomic_DNA"/>
</dbReference>
<dbReference type="AlphaFoldDB" id="A0A5D4P051"/>
<sequence length="59" mass="6724">MKQGETPILVVAARGVVRLERKFILIKAATFFTKTAIINSTFPLIRIFQNNQKVNFQTT</sequence>
<dbReference type="Proteomes" id="UP000322267">
    <property type="component" value="Unassembled WGS sequence"/>
</dbReference>
<proteinExistence type="predicted"/>
<organism evidence="1 2">
    <name type="scientific">Rossellomorea vietnamensis</name>
    <dbReference type="NCBI Taxonomy" id="218284"/>
    <lineage>
        <taxon>Bacteria</taxon>
        <taxon>Bacillati</taxon>
        <taxon>Bacillota</taxon>
        <taxon>Bacilli</taxon>
        <taxon>Bacillales</taxon>
        <taxon>Bacillaceae</taxon>
        <taxon>Rossellomorea</taxon>
    </lineage>
</organism>
<protein>
    <submittedName>
        <fullName evidence="1">Uncharacterized protein</fullName>
    </submittedName>
</protein>